<keyword evidence="2 5" id="KW-0812">Transmembrane</keyword>
<dbReference type="GO" id="GO:0016874">
    <property type="term" value="F:ligase activity"/>
    <property type="evidence" value="ECO:0007669"/>
    <property type="project" value="UniProtKB-KW"/>
</dbReference>
<protein>
    <submittedName>
        <fullName evidence="7">O-Antigen ligase</fullName>
    </submittedName>
</protein>
<dbReference type="InterPro" id="IPR007016">
    <property type="entry name" value="O-antigen_ligase-rel_domated"/>
</dbReference>
<dbReference type="AlphaFoldDB" id="A0A1M5X168"/>
<dbReference type="RefSeq" id="WP_073122643.1">
    <property type="nucleotide sequence ID" value="NZ_BMEN01000001.1"/>
</dbReference>
<dbReference type="InterPro" id="IPR051533">
    <property type="entry name" value="WaaL-like"/>
</dbReference>
<feature type="transmembrane region" description="Helical" evidence="5">
    <location>
        <begin position="219"/>
        <end position="234"/>
    </location>
</feature>
<evidence type="ECO:0000256" key="3">
    <source>
        <dbReference type="ARBA" id="ARBA00022989"/>
    </source>
</evidence>
<evidence type="ECO:0000259" key="6">
    <source>
        <dbReference type="Pfam" id="PF04932"/>
    </source>
</evidence>
<feature type="transmembrane region" description="Helical" evidence="5">
    <location>
        <begin position="118"/>
        <end position="138"/>
    </location>
</feature>
<keyword evidence="3 5" id="KW-1133">Transmembrane helix</keyword>
<proteinExistence type="predicted"/>
<dbReference type="PANTHER" id="PTHR37422">
    <property type="entry name" value="TEICHURONIC ACID BIOSYNTHESIS PROTEIN TUAE"/>
    <property type="match status" value="1"/>
</dbReference>
<evidence type="ECO:0000256" key="4">
    <source>
        <dbReference type="ARBA" id="ARBA00023136"/>
    </source>
</evidence>
<keyword evidence="8" id="KW-1185">Reference proteome</keyword>
<accession>A0A1M5X168</accession>
<feature type="transmembrane region" description="Helical" evidence="5">
    <location>
        <begin position="56"/>
        <end position="79"/>
    </location>
</feature>
<dbReference type="PANTHER" id="PTHR37422:SF13">
    <property type="entry name" value="LIPOPOLYSACCHARIDE BIOSYNTHESIS PROTEIN PA4999-RELATED"/>
    <property type="match status" value="1"/>
</dbReference>
<feature type="transmembrane region" description="Helical" evidence="5">
    <location>
        <begin position="321"/>
        <end position="341"/>
    </location>
</feature>
<feature type="transmembrane region" description="Helical" evidence="5">
    <location>
        <begin position="379"/>
        <end position="400"/>
    </location>
</feature>
<reference evidence="8" key="1">
    <citation type="submission" date="2016-11" db="EMBL/GenBank/DDBJ databases">
        <authorList>
            <person name="Varghese N."/>
            <person name="Submissions S."/>
        </authorList>
    </citation>
    <scope>NUCLEOTIDE SEQUENCE [LARGE SCALE GENOMIC DNA]</scope>
    <source>
        <strain evidence="8">DSM 100572</strain>
    </source>
</reference>
<evidence type="ECO:0000256" key="1">
    <source>
        <dbReference type="ARBA" id="ARBA00004141"/>
    </source>
</evidence>
<dbReference type="Pfam" id="PF04932">
    <property type="entry name" value="Wzy_C"/>
    <property type="match status" value="1"/>
</dbReference>
<evidence type="ECO:0000256" key="5">
    <source>
        <dbReference type="SAM" id="Phobius"/>
    </source>
</evidence>
<organism evidence="7 8">
    <name type="scientific">Wenyingzhuangia marina</name>
    <dbReference type="NCBI Taxonomy" id="1195760"/>
    <lineage>
        <taxon>Bacteria</taxon>
        <taxon>Pseudomonadati</taxon>
        <taxon>Bacteroidota</taxon>
        <taxon>Flavobacteriia</taxon>
        <taxon>Flavobacteriales</taxon>
        <taxon>Flavobacteriaceae</taxon>
        <taxon>Wenyingzhuangia</taxon>
    </lineage>
</organism>
<comment type="subcellular location">
    <subcellularLocation>
        <location evidence="1">Membrane</location>
        <topology evidence="1">Multi-pass membrane protein</topology>
    </subcellularLocation>
</comment>
<feature type="domain" description="O-antigen ligase-related" evidence="6">
    <location>
        <begin position="205"/>
        <end position="338"/>
    </location>
</feature>
<dbReference type="GO" id="GO:0016020">
    <property type="term" value="C:membrane"/>
    <property type="evidence" value="ECO:0007669"/>
    <property type="project" value="UniProtKB-SubCell"/>
</dbReference>
<keyword evidence="7" id="KW-0436">Ligase</keyword>
<evidence type="ECO:0000256" key="2">
    <source>
        <dbReference type="ARBA" id="ARBA00022692"/>
    </source>
</evidence>
<name>A0A1M5X168_9FLAO</name>
<evidence type="ECO:0000313" key="7">
    <source>
        <dbReference type="EMBL" id="SHH93626.1"/>
    </source>
</evidence>
<dbReference type="STRING" id="1195760.SAMN05444281_2810"/>
<feature type="transmembrane region" description="Helical" evidence="5">
    <location>
        <begin position="241"/>
        <end position="258"/>
    </location>
</feature>
<dbReference type="EMBL" id="FQXQ01000009">
    <property type="protein sequence ID" value="SHH93626.1"/>
    <property type="molecule type" value="Genomic_DNA"/>
</dbReference>
<sequence>MIEKKLLKKNRYDRLLQLLIILLVFGIIGGALQPVRIFTLLLVPKTISFYVKNKNMFSMFMFEFVFFVCWLLYGIISISWGTDLISGFKELSYLLLNFMLFFVFTFLAIKANKVYHSIIFAWLFLFLLTVPIAVYEIIVDVHLPTSLQQSNNIIGGDGRLRHFASVTYGNLNGYNQLLVYLCPFIFSLFYLYRKGFQTLLISILTLMYLSIILLNSSRAAVLSAVIVISVFYLSKKKINKWVYILPTLFFITLVTYYYDEIFFMITYRLDHQGFEDGIRTQIIQSGLMSLENSMFMGVGAGNFQANMEENYDLVINAPHNLFLEIGVQYGLLILMGFFFLLRKIYKNSRRNRIMVSRFVVYSGLLAFPIMAIINSGHLLSMLTWLYIYSLYVFSNPRFLYNKLV</sequence>
<feature type="transmembrane region" description="Helical" evidence="5">
    <location>
        <begin position="173"/>
        <end position="191"/>
    </location>
</feature>
<feature type="transmembrane region" description="Helical" evidence="5">
    <location>
        <begin position="91"/>
        <end position="109"/>
    </location>
</feature>
<evidence type="ECO:0000313" key="8">
    <source>
        <dbReference type="Proteomes" id="UP000184109"/>
    </source>
</evidence>
<feature type="transmembrane region" description="Helical" evidence="5">
    <location>
        <begin position="15"/>
        <end position="35"/>
    </location>
</feature>
<gene>
    <name evidence="7" type="ORF">SAMN05444281_2810</name>
</gene>
<dbReference type="Proteomes" id="UP000184109">
    <property type="component" value="Unassembled WGS sequence"/>
</dbReference>
<feature type="transmembrane region" description="Helical" evidence="5">
    <location>
        <begin position="353"/>
        <end position="373"/>
    </location>
</feature>
<keyword evidence="4 5" id="KW-0472">Membrane</keyword>